<comment type="caution">
    <text evidence="1">The sequence shown here is derived from an EMBL/GenBank/DDBJ whole genome shotgun (WGS) entry which is preliminary data.</text>
</comment>
<dbReference type="EMBL" id="CAKXAJ010025711">
    <property type="protein sequence ID" value="CAH2243043.1"/>
    <property type="molecule type" value="Genomic_DNA"/>
</dbReference>
<organism evidence="1 2">
    <name type="scientific">Pararge aegeria aegeria</name>
    <dbReference type="NCBI Taxonomy" id="348720"/>
    <lineage>
        <taxon>Eukaryota</taxon>
        <taxon>Metazoa</taxon>
        <taxon>Ecdysozoa</taxon>
        <taxon>Arthropoda</taxon>
        <taxon>Hexapoda</taxon>
        <taxon>Insecta</taxon>
        <taxon>Pterygota</taxon>
        <taxon>Neoptera</taxon>
        <taxon>Endopterygota</taxon>
        <taxon>Lepidoptera</taxon>
        <taxon>Glossata</taxon>
        <taxon>Ditrysia</taxon>
        <taxon>Papilionoidea</taxon>
        <taxon>Nymphalidae</taxon>
        <taxon>Satyrinae</taxon>
        <taxon>Satyrini</taxon>
        <taxon>Parargina</taxon>
        <taxon>Pararge</taxon>
    </lineage>
</organism>
<dbReference type="OrthoDB" id="6929742at2759"/>
<proteinExistence type="predicted"/>
<keyword evidence="2" id="KW-1185">Reference proteome</keyword>
<evidence type="ECO:0000313" key="1">
    <source>
        <dbReference type="EMBL" id="CAH2243043.1"/>
    </source>
</evidence>
<protein>
    <submittedName>
        <fullName evidence="1">Jg10609 protein</fullName>
    </submittedName>
</protein>
<reference evidence="1" key="1">
    <citation type="submission" date="2022-03" db="EMBL/GenBank/DDBJ databases">
        <authorList>
            <person name="Lindestad O."/>
        </authorList>
    </citation>
    <scope>NUCLEOTIDE SEQUENCE</scope>
</reference>
<gene>
    <name evidence="1" type="primary">jg10609</name>
    <name evidence="1" type="ORF">PAEG_LOCUS19252</name>
</gene>
<accession>A0A8S4RZT4</accession>
<name>A0A8S4RZT4_9NEOP</name>
<dbReference type="Proteomes" id="UP000838756">
    <property type="component" value="Unassembled WGS sequence"/>
</dbReference>
<dbReference type="AlphaFoldDB" id="A0A8S4RZT4"/>
<sequence length="82" mass="9520">MRSDLMVPSELEGTDYLLSSTMRLEDSFLQILDKHPDTENIHVYQRKIIQLWELNESRVAAHCANQPFSSSDLVLLRYPITV</sequence>
<evidence type="ECO:0000313" key="2">
    <source>
        <dbReference type="Proteomes" id="UP000838756"/>
    </source>
</evidence>